<reference evidence="1" key="1">
    <citation type="submission" date="2024-07" db="EMBL/GenBank/DDBJ databases">
        <authorList>
            <person name="Yu S.T."/>
        </authorList>
    </citation>
    <scope>NUCLEOTIDE SEQUENCE</scope>
    <source>
        <strain evidence="1">R35</strain>
    </source>
</reference>
<dbReference type="RefSeq" id="WP_369253896.1">
    <property type="nucleotide sequence ID" value="NZ_CP163440.1"/>
</dbReference>
<gene>
    <name evidence="1" type="ORF">AB5J50_00735</name>
</gene>
<sequence length="267" mass="29771">MIKIGKELPKSDILDLITEANLWSKHVRKDENRQELLRAVLNDARDRASDEFFGDEAHQALLDFARALVEFNLRKDLRDLVEDLAESLRSDGYELIVQPEVDLGAFSGFRHKARILPTDPSWVPLHEEMTALEHELAVRGYIQALGHYKAAVKNFSEQDHPSSNGQLQTALEDLIVNLAIDHTGYTDSGRVNQGGLAIKSLYVRGGQGRAVIGEPLPEKDGGTLIQGLWDISHLNGSHPGLSDAQEARIRMQLVTGGMQFLLRHFPV</sequence>
<dbReference type="EMBL" id="CP163440">
    <property type="protein sequence ID" value="XDQ59443.1"/>
    <property type="molecule type" value="Genomic_DNA"/>
</dbReference>
<name>A0AB39RVM5_9ACTN</name>
<accession>A0AB39RVM5</accession>
<organism evidence="1">
    <name type="scientific">Streptomyces sp. R35</name>
    <dbReference type="NCBI Taxonomy" id="3238630"/>
    <lineage>
        <taxon>Bacteria</taxon>
        <taxon>Bacillati</taxon>
        <taxon>Actinomycetota</taxon>
        <taxon>Actinomycetes</taxon>
        <taxon>Kitasatosporales</taxon>
        <taxon>Streptomycetaceae</taxon>
        <taxon>Streptomyces</taxon>
    </lineage>
</organism>
<dbReference type="AlphaFoldDB" id="A0AB39RVM5"/>
<proteinExistence type="predicted"/>
<protein>
    <submittedName>
        <fullName evidence="1">Uncharacterized protein</fullName>
    </submittedName>
</protein>
<evidence type="ECO:0000313" key="1">
    <source>
        <dbReference type="EMBL" id="XDQ59443.1"/>
    </source>
</evidence>